<comment type="caution">
    <text evidence="12">The sequence shown here is derived from an EMBL/GenBank/DDBJ whole genome shotgun (WGS) entry which is preliminary data.</text>
</comment>
<evidence type="ECO:0000256" key="9">
    <source>
        <dbReference type="RuleBase" id="RU361150"/>
    </source>
</evidence>
<dbReference type="GO" id="GO:0048020">
    <property type="term" value="F:CCR chemokine receptor binding"/>
    <property type="evidence" value="ECO:0007669"/>
    <property type="project" value="TreeGrafter"/>
</dbReference>
<organism evidence="12 13">
    <name type="scientific">Galemys pyrenaicus</name>
    <name type="common">Iberian desman</name>
    <name type="synonym">Pyrenean desman</name>
    <dbReference type="NCBI Taxonomy" id="202257"/>
    <lineage>
        <taxon>Eukaryota</taxon>
        <taxon>Metazoa</taxon>
        <taxon>Chordata</taxon>
        <taxon>Craniata</taxon>
        <taxon>Vertebrata</taxon>
        <taxon>Euteleostomi</taxon>
        <taxon>Mammalia</taxon>
        <taxon>Eutheria</taxon>
        <taxon>Laurasiatheria</taxon>
        <taxon>Eulipotyphla</taxon>
        <taxon>Talpidae</taxon>
        <taxon>Galemys</taxon>
    </lineage>
</organism>
<protein>
    <recommendedName>
        <fullName evidence="9">C-C motif chemokine</fullName>
    </recommendedName>
</protein>
<keyword evidence="7" id="KW-1015">Disulfide bond</keyword>
<keyword evidence="5 9" id="KW-0964">Secreted</keyword>
<evidence type="ECO:0000256" key="6">
    <source>
        <dbReference type="ARBA" id="ARBA00022729"/>
    </source>
</evidence>
<dbReference type="Gene3D" id="2.40.50.40">
    <property type="match status" value="1"/>
</dbReference>
<dbReference type="GO" id="GO:0070098">
    <property type="term" value="P:chemokine-mediated signaling pathway"/>
    <property type="evidence" value="ECO:0007669"/>
    <property type="project" value="TreeGrafter"/>
</dbReference>
<dbReference type="GO" id="GO:0030335">
    <property type="term" value="P:positive regulation of cell migration"/>
    <property type="evidence" value="ECO:0007669"/>
    <property type="project" value="TreeGrafter"/>
</dbReference>
<dbReference type="PANTHER" id="PTHR12015">
    <property type="entry name" value="SMALL INDUCIBLE CYTOKINE A"/>
    <property type="match status" value="1"/>
</dbReference>
<dbReference type="GO" id="GO:0005615">
    <property type="term" value="C:extracellular space"/>
    <property type="evidence" value="ECO:0007669"/>
    <property type="project" value="UniProtKB-KW"/>
</dbReference>
<dbReference type="PANTHER" id="PTHR12015:SF147">
    <property type="entry name" value="C-C MOTIF CHEMOKINE 13"/>
    <property type="match status" value="1"/>
</dbReference>
<keyword evidence="8" id="KW-0395">Inflammatory response</keyword>
<keyword evidence="4 9" id="KW-0202">Cytokine</keyword>
<dbReference type="GO" id="GO:0008009">
    <property type="term" value="F:chemokine activity"/>
    <property type="evidence" value="ECO:0007669"/>
    <property type="project" value="InterPro"/>
</dbReference>
<dbReference type="PROSITE" id="PS00472">
    <property type="entry name" value="SMALL_CYTOKINES_CC"/>
    <property type="match status" value="1"/>
</dbReference>
<sequence length="197" mass="21909">MNGSRETQQLHGCLTMHTKILQETIQEVCGFAPTEHGATVAQVALDPVDLRARGLDKSVLFTPYPSGHSCCLQDEKNLAPSHNPFLCDFILDAARALPTCCFTFQNKKIPLQKLQSYRFTSTQCAQSAVIFTTKLAREICADPKDKWVQDSMKHLRRKSQTSKTSTPAAPPSPRPSWRNNSTSHPSTTMTNSTVIFK</sequence>
<gene>
    <name evidence="12" type="ORF">J0S82_013041</name>
</gene>
<evidence type="ECO:0000256" key="2">
    <source>
        <dbReference type="ARBA" id="ARBA00010868"/>
    </source>
</evidence>
<name>A0A8J6AUX6_GALPY</name>
<dbReference type="InterPro" id="IPR039809">
    <property type="entry name" value="Chemokine_b/g/d"/>
</dbReference>
<feature type="compositionally biased region" description="Polar residues" evidence="10">
    <location>
        <begin position="184"/>
        <end position="197"/>
    </location>
</feature>
<dbReference type="CDD" id="cd00272">
    <property type="entry name" value="Chemokine_CC"/>
    <property type="match status" value="1"/>
</dbReference>
<evidence type="ECO:0000256" key="4">
    <source>
        <dbReference type="ARBA" id="ARBA00022514"/>
    </source>
</evidence>
<reference evidence="12" key="1">
    <citation type="journal article" date="2021" name="Evol. Appl.">
        <title>The genome of the Pyrenean desman and the effects of bottlenecks and inbreeding on the genomic landscape of an endangered species.</title>
        <authorList>
            <person name="Escoda L."/>
            <person name="Castresana J."/>
        </authorList>
    </citation>
    <scope>NUCLEOTIDE SEQUENCE</scope>
    <source>
        <strain evidence="12">IBE-C5619</strain>
    </source>
</reference>
<keyword evidence="6" id="KW-0732">Signal</keyword>
<evidence type="ECO:0000256" key="10">
    <source>
        <dbReference type="SAM" id="MobiDB-lite"/>
    </source>
</evidence>
<dbReference type="Proteomes" id="UP000700334">
    <property type="component" value="Unassembled WGS sequence"/>
</dbReference>
<dbReference type="FunFam" id="2.40.50.40:FF:000002">
    <property type="entry name" value="C-C motif chemokine"/>
    <property type="match status" value="1"/>
</dbReference>
<evidence type="ECO:0000256" key="8">
    <source>
        <dbReference type="ARBA" id="ARBA00023198"/>
    </source>
</evidence>
<keyword evidence="3 9" id="KW-0145">Chemotaxis</keyword>
<comment type="similarity">
    <text evidence="2 9">Belongs to the intercrine beta (chemokine CC) family.</text>
</comment>
<evidence type="ECO:0000313" key="13">
    <source>
        <dbReference type="Proteomes" id="UP000700334"/>
    </source>
</evidence>
<evidence type="ECO:0000313" key="12">
    <source>
        <dbReference type="EMBL" id="KAG8524881.1"/>
    </source>
</evidence>
<dbReference type="GO" id="GO:0006954">
    <property type="term" value="P:inflammatory response"/>
    <property type="evidence" value="ECO:0007669"/>
    <property type="project" value="UniProtKB-KW"/>
</dbReference>
<dbReference type="GO" id="GO:0061844">
    <property type="term" value="P:antimicrobial humoral immune response mediated by antimicrobial peptide"/>
    <property type="evidence" value="ECO:0007669"/>
    <property type="project" value="TreeGrafter"/>
</dbReference>
<dbReference type="OrthoDB" id="9404618at2759"/>
<evidence type="ECO:0000256" key="3">
    <source>
        <dbReference type="ARBA" id="ARBA00022500"/>
    </source>
</evidence>
<dbReference type="InterPro" id="IPR036048">
    <property type="entry name" value="Interleukin_8-like_sf"/>
</dbReference>
<feature type="region of interest" description="Disordered" evidence="10">
    <location>
        <begin position="151"/>
        <end position="197"/>
    </location>
</feature>
<dbReference type="AlphaFoldDB" id="A0A8J6AUX6"/>
<accession>A0A8J6AUX6</accession>
<dbReference type="SUPFAM" id="SSF54117">
    <property type="entry name" value="Interleukin 8-like chemokines"/>
    <property type="match status" value="1"/>
</dbReference>
<dbReference type="GO" id="GO:0048245">
    <property type="term" value="P:eosinophil chemotaxis"/>
    <property type="evidence" value="ECO:0007669"/>
    <property type="project" value="TreeGrafter"/>
</dbReference>
<keyword evidence="13" id="KW-1185">Reference proteome</keyword>
<dbReference type="SMART" id="SM00199">
    <property type="entry name" value="SCY"/>
    <property type="match status" value="1"/>
</dbReference>
<evidence type="ECO:0000256" key="7">
    <source>
        <dbReference type="ARBA" id="ARBA00023157"/>
    </source>
</evidence>
<evidence type="ECO:0000259" key="11">
    <source>
        <dbReference type="SMART" id="SM00199"/>
    </source>
</evidence>
<proteinExistence type="inferred from homology"/>
<dbReference type="InterPro" id="IPR000827">
    <property type="entry name" value="Chemokine_CC_CS"/>
</dbReference>
<evidence type="ECO:0000256" key="1">
    <source>
        <dbReference type="ARBA" id="ARBA00004613"/>
    </source>
</evidence>
<evidence type="ECO:0000256" key="5">
    <source>
        <dbReference type="ARBA" id="ARBA00022525"/>
    </source>
</evidence>
<comment type="subcellular location">
    <subcellularLocation>
        <location evidence="1 9">Secreted</location>
    </subcellularLocation>
</comment>
<dbReference type="Pfam" id="PF00048">
    <property type="entry name" value="IL8"/>
    <property type="match status" value="1"/>
</dbReference>
<dbReference type="EMBL" id="JAGFMF010011335">
    <property type="protein sequence ID" value="KAG8524881.1"/>
    <property type="molecule type" value="Genomic_DNA"/>
</dbReference>
<dbReference type="InterPro" id="IPR001811">
    <property type="entry name" value="Chemokine_IL8-like_dom"/>
</dbReference>
<feature type="domain" description="Chemokine interleukin-8-like" evidence="11">
    <location>
        <begin position="97"/>
        <end position="155"/>
    </location>
</feature>